<evidence type="ECO:0000313" key="2">
    <source>
        <dbReference type="Proteomes" id="UP000220900"/>
    </source>
</evidence>
<dbReference type="AlphaFoldDB" id="A0A2A8LQ70"/>
<dbReference type="EMBL" id="NTZF01000010">
    <property type="protein sequence ID" value="PES95061.1"/>
    <property type="molecule type" value="Genomic_DNA"/>
</dbReference>
<accession>A0A2A8LQ70</accession>
<organism evidence="1 2">
    <name type="scientific">Bacillus cereus</name>
    <dbReference type="NCBI Taxonomy" id="1396"/>
    <lineage>
        <taxon>Bacteria</taxon>
        <taxon>Bacillati</taxon>
        <taxon>Bacillota</taxon>
        <taxon>Bacilli</taxon>
        <taxon>Bacillales</taxon>
        <taxon>Bacillaceae</taxon>
        <taxon>Bacillus</taxon>
        <taxon>Bacillus cereus group</taxon>
    </lineage>
</organism>
<proteinExistence type="predicted"/>
<dbReference type="Proteomes" id="UP000220900">
    <property type="component" value="Unassembled WGS sequence"/>
</dbReference>
<protein>
    <submittedName>
        <fullName evidence="1">Bacillolysin</fullName>
    </submittedName>
</protein>
<comment type="caution">
    <text evidence="1">The sequence shown here is derived from an EMBL/GenBank/DDBJ whole genome shotgun (WGS) entry which is preliminary data.</text>
</comment>
<evidence type="ECO:0000313" key="1">
    <source>
        <dbReference type="EMBL" id="PES95061.1"/>
    </source>
</evidence>
<reference evidence="1 2" key="1">
    <citation type="submission" date="2017-09" db="EMBL/GenBank/DDBJ databases">
        <title>Large-scale bioinformatics analysis of Bacillus genomes uncovers conserved roles of natural products in bacterial physiology.</title>
        <authorList>
            <consortium name="Agbiome Team Llc"/>
            <person name="Bleich R.M."/>
            <person name="Grubbs K.J."/>
            <person name="Santa Maria K.C."/>
            <person name="Allen S.E."/>
            <person name="Farag S."/>
            <person name="Shank E.A."/>
            <person name="Bowers A."/>
        </authorList>
    </citation>
    <scope>NUCLEOTIDE SEQUENCE [LARGE SCALE GENOMIC DNA]</scope>
    <source>
        <strain evidence="1 2">AFS002368</strain>
    </source>
</reference>
<name>A0A2A8LQ70_BACCE</name>
<sequence>MNYRKIAHTFVTFGPLCPLSTEAIHAHNYSKVK</sequence>
<gene>
    <name evidence="1" type="ORF">CN491_14515</name>
</gene>